<proteinExistence type="predicted"/>
<reference evidence="1 2" key="1">
    <citation type="journal article" date="2018" name="Front. Plant Sci.">
        <title>Red Clover (Trifolium pratense) and Zigzag Clover (T. medium) - A Picture of Genomic Similarities and Differences.</title>
        <authorList>
            <person name="Dluhosova J."/>
            <person name="Istvanek J."/>
            <person name="Nedelnik J."/>
            <person name="Repkova J."/>
        </authorList>
    </citation>
    <scope>NUCLEOTIDE SEQUENCE [LARGE SCALE GENOMIC DNA]</scope>
    <source>
        <strain evidence="2">cv. 10/8</strain>
        <tissue evidence="1">Leaf</tissue>
    </source>
</reference>
<feature type="non-terminal residue" evidence="1">
    <location>
        <position position="1"/>
    </location>
</feature>
<sequence length="35" mass="4092">ERNSSCINKLIFNDSDVEMYLGEFDAPWEELGEQL</sequence>
<comment type="caution">
    <text evidence="1">The sequence shown here is derived from an EMBL/GenBank/DDBJ whole genome shotgun (WGS) entry which is preliminary data.</text>
</comment>
<protein>
    <submittedName>
        <fullName evidence="1">Uncharacterized protein</fullName>
    </submittedName>
</protein>
<evidence type="ECO:0000313" key="1">
    <source>
        <dbReference type="EMBL" id="MCI58145.1"/>
    </source>
</evidence>
<evidence type="ECO:0000313" key="2">
    <source>
        <dbReference type="Proteomes" id="UP000265520"/>
    </source>
</evidence>
<dbReference type="Proteomes" id="UP000265520">
    <property type="component" value="Unassembled WGS sequence"/>
</dbReference>
<keyword evidence="2" id="KW-1185">Reference proteome</keyword>
<dbReference type="AlphaFoldDB" id="A0A392TDY0"/>
<accession>A0A392TDY0</accession>
<dbReference type="EMBL" id="LXQA010541108">
    <property type="protein sequence ID" value="MCI58145.1"/>
    <property type="molecule type" value="Genomic_DNA"/>
</dbReference>
<name>A0A392TDY0_9FABA</name>
<organism evidence="1 2">
    <name type="scientific">Trifolium medium</name>
    <dbReference type="NCBI Taxonomy" id="97028"/>
    <lineage>
        <taxon>Eukaryota</taxon>
        <taxon>Viridiplantae</taxon>
        <taxon>Streptophyta</taxon>
        <taxon>Embryophyta</taxon>
        <taxon>Tracheophyta</taxon>
        <taxon>Spermatophyta</taxon>
        <taxon>Magnoliopsida</taxon>
        <taxon>eudicotyledons</taxon>
        <taxon>Gunneridae</taxon>
        <taxon>Pentapetalae</taxon>
        <taxon>rosids</taxon>
        <taxon>fabids</taxon>
        <taxon>Fabales</taxon>
        <taxon>Fabaceae</taxon>
        <taxon>Papilionoideae</taxon>
        <taxon>50 kb inversion clade</taxon>
        <taxon>NPAAA clade</taxon>
        <taxon>Hologalegina</taxon>
        <taxon>IRL clade</taxon>
        <taxon>Trifolieae</taxon>
        <taxon>Trifolium</taxon>
    </lineage>
</organism>